<dbReference type="EMBL" id="KB445552">
    <property type="protein sequence ID" value="EMC99397.1"/>
    <property type="molecule type" value="Genomic_DNA"/>
</dbReference>
<feature type="compositionally biased region" description="Polar residues" evidence="1">
    <location>
        <begin position="52"/>
        <end position="80"/>
    </location>
</feature>
<sequence>MFNRGDFGRGSSGRGREDEKDDSVGSGSSRGSRWGRARGRGRGRGSSGSGNPEDTNNPPVASPATFTFPNPSAPSFTPSHTFGGEPTATFTQNLPTHLRGPEITTEAVPFDSQQVFDNINEHVKPTRPGKTLSDADVDNVKKDLGLRVAFAKPSPGHREIKVATNYFKLNVPERLYVYVVEMFRDFTLTYSSIMV</sequence>
<protein>
    <submittedName>
        <fullName evidence="2">Uncharacterized protein</fullName>
    </submittedName>
</protein>
<feature type="region of interest" description="Disordered" evidence="1">
    <location>
        <begin position="1"/>
        <end position="95"/>
    </location>
</feature>
<evidence type="ECO:0000313" key="3">
    <source>
        <dbReference type="Proteomes" id="UP000011761"/>
    </source>
</evidence>
<evidence type="ECO:0000313" key="2">
    <source>
        <dbReference type="EMBL" id="EMC99397.1"/>
    </source>
</evidence>
<gene>
    <name evidence="2" type="ORF">BAUCODRAFT_155024</name>
</gene>
<name>M2LXH0_BAUPA</name>
<dbReference type="AlphaFoldDB" id="M2LXH0"/>
<dbReference type="HOGENOM" id="CLU_1396061_0_0_1"/>
<reference evidence="2 3" key="1">
    <citation type="journal article" date="2012" name="PLoS Pathog.">
        <title>Diverse lifestyles and strategies of plant pathogenesis encoded in the genomes of eighteen Dothideomycetes fungi.</title>
        <authorList>
            <person name="Ohm R.A."/>
            <person name="Feau N."/>
            <person name="Henrissat B."/>
            <person name="Schoch C.L."/>
            <person name="Horwitz B.A."/>
            <person name="Barry K.W."/>
            <person name="Condon B.J."/>
            <person name="Copeland A.C."/>
            <person name="Dhillon B."/>
            <person name="Glaser F."/>
            <person name="Hesse C.N."/>
            <person name="Kosti I."/>
            <person name="LaButti K."/>
            <person name="Lindquist E.A."/>
            <person name="Lucas S."/>
            <person name="Salamov A.A."/>
            <person name="Bradshaw R.E."/>
            <person name="Ciuffetti L."/>
            <person name="Hamelin R.C."/>
            <person name="Kema G.H.J."/>
            <person name="Lawrence C."/>
            <person name="Scott J.A."/>
            <person name="Spatafora J.W."/>
            <person name="Turgeon B.G."/>
            <person name="de Wit P.J.G.M."/>
            <person name="Zhong S."/>
            <person name="Goodwin S.B."/>
            <person name="Grigoriev I.V."/>
        </authorList>
    </citation>
    <scope>NUCLEOTIDE SEQUENCE [LARGE SCALE GENOMIC DNA]</scope>
    <source>
        <strain evidence="2 3">UAMH 10762</strain>
    </source>
</reference>
<organism evidence="2 3">
    <name type="scientific">Baudoinia panamericana (strain UAMH 10762)</name>
    <name type="common">Angels' share fungus</name>
    <name type="synonym">Baudoinia compniacensis (strain UAMH 10762)</name>
    <dbReference type="NCBI Taxonomy" id="717646"/>
    <lineage>
        <taxon>Eukaryota</taxon>
        <taxon>Fungi</taxon>
        <taxon>Dikarya</taxon>
        <taxon>Ascomycota</taxon>
        <taxon>Pezizomycotina</taxon>
        <taxon>Dothideomycetes</taxon>
        <taxon>Dothideomycetidae</taxon>
        <taxon>Mycosphaerellales</taxon>
        <taxon>Teratosphaeriaceae</taxon>
        <taxon>Baudoinia</taxon>
    </lineage>
</organism>
<accession>M2LXH0</accession>
<evidence type="ECO:0000256" key="1">
    <source>
        <dbReference type="SAM" id="MobiDB-lite"/>
    </source>
</evidence>
<feature type="compositionally biased region" description="Basic residues" evidence="1">
    <location>
        <begin position="33"/>
        <end position="43"/>
    </location>
</feature>
<dbReference type="RefSeq" id="XP_007674277.1">
    <property type="nucleotide sequence ID" value="XM_007676087.1"/>
</dbReference>
<dbReference type="Proteomes" id="UP000011761">
    <property type="component" value="Unassembled WGS sequence"/>
</dbReference>
<dbReference type="GeneID" id="19109292"/>
<proteinExistence type="predicted"/>
<keyword evidence="3" id="KW-1185">Reference proteome</keyword>
<dbReference type="KEGG" id="bcom:BAUCODRAFT_155024"/>